<protein>
    <recommendedName>
        <fullName evidence="5">Trehalose operon repressor</fullName>
    </recommendedName>
</protein>
<dbReference type="Pfam" id="PF00392">
    <property type="entry name" value="GntR"/>
    <property type="match status" value="1"/>
</dbReference>
<evidence type="ECO:0000313" key="8">
    <source>
        <dbReference type="Proteomes" id="UP000030949"/>
    </source>
</evidence>
<keyword evidence="2" id="KW-0805">Transcription regulation</keyword>
<dbReference type="PANTHER" id="PTHR44846">
    <property type="entry name" value="MANNOSYL-D-GLYCERATE TRANSPORT/METABOLISM SYSTEM REPRESSOR MNGR-RELATED"/>
    <property type="match status" value="1"/>
</dbReference>
<evidence type="ECO:0000256" key="4">
    <source>
        <dbReference type="ARBA" id="ARBA00023163"/>
    </source>
</evidence>
<dbReference type="Gene3D" id="1.10.10.10">
    <property type="entry name" value="Winged helix-like DNA-binding domain superfamily/Winged helix DNA-binding domain"/>
    <property type="match status" value="1"/>
</dbReference>
<gene>
    <name evidence="7" type="ORF">JZ00_14970</name>
</gene>
<dbReference type="SUPFAM" id="SSF64288">
    <property type="entry name" value="Chorismate lyase-like"/>
    <property type="match status" value="1"/>
</dbReference>
<organism evidence="7 8">
    <name type="scientific">Pseudomonas frederiksbergensis</name>
    <dbReference type="NCBI Taxonomy" id="104087"/>
    <lineage>
        <taxon>Bacteria</taxon>
        <taxon>Pseudomonadati</taxon>
        <taxon>Pseudomonadota</taxon>
        <taxon>Gammaproteobacteria</taxon>
        <taxon>Pseudomonadales</taxon>
        <taxon>Pseudomonadaceae</taxon>
        <taxon>Pseudomonas</taxon>
    </lineage>
</organism>
<dbReference type="RefSeq" id="WP_039592093.1">
    <property type="nucleotide sequence ID" value="NZ_JQGJ02000008.1"/>
</dbReference>
<dbReference type="InterPro" id="IPR011663">
    <property type="entry name" value="UTRA"/>
</dbReference>
<evidence type="ECO:0000256" key="2">
    <source>
        <dbReference type="ARBA" id="ARBA00023015"/>
    </source>
</evidence>
<keyword evidence="4" id="KW-0804">Transcription</keyword>
<dbReference type="InterPro" id="IPR036390">
    <property type="entry name" value="WH_DNA-bd_sf"/>
</dbReference>
<accession>A0A0B1Z3I4</accession>
<keyword evidence="3" id="KW-0238">DNA-binding</keyword>
<dbReference type="Pfam" id="PF07702">
    <property type="entry name" value="UTRA"/>
    <property type="match status" value="1"/>
</dbReference>
<evidence type="ECO:0000256" key="5">
    <source>
        <dbReference type="NCBIfam" id="TIGR02404"/>
    </source>
</evidence>
<sequence length="234" mass="26682">MSKYNQIYNDLLTSITTERLERGARLPSETELMDSYQASRGTVRKAIEQLQERGFAQKIHGKGTFVLSTQPIEFQLGGIVSFQETYPRLGNDVSTEVVEFSQLPLEGALLEHIKAPAGSPITRIKRVRRIDGKRVILDINHFVSDVIPGLTRDIAVQSIYAFIEQTLHLQIAYAQRTIEAVRCAKDDQQHLDLEGQSHVIVVSNQTFLQDGRQFEYTESRHTLDKFYFSDVARR</sequence>
<dbReference type="EMBL" id="JQGJ01000008">
    <property type="protein sequence ID" value="KHK63987.1"/>
    <property type="molecule type" value="Genomic_DNA"/>
</dbReference>
<dbReference type="InterPro" id="IPR036388">
    <property type="entry name" value="WH-like_DNA-bd_sf"/>
</dbReference>
<dbReference type="AlphaFoldDB" id="A0A0B1Z3I4"/>
<dbReference type="PANTHER" id="PTHR44846:SF12">
    <property type="entry name" value="HTH-TYPE TRANSCRIPTIONAL REGULATOR TRER"/>
    <property type="match status" value="1"/>
</dbReference>
<dbReference type="SMART" id="SM00866">
    <property type="entry name" value="UTRA"/>
    <property type="match status" value="1"/>
</dbReference>
<dbReference type="Gene3D" id="3.40.1410.10">
    <property type="entry name" value="Chorismate lyase-like"/>
    <property type="match status" value="1"/>
</dbReference>
<dbReference type="CDD" id="cd07377">
    <property type="entry name" value="WHTH_GntR"/>
    <property type="match status" value="1"/>
</dbReference>
<dbReference type="GO" id="GO:0003677">
    <property type="term" value="F:DNA binding"/>
    <property type="evidence" value="ECO:0007669"/>
    <property type="project" value="UniProtKB-UniRule"/>
</dbReference>
<dbReference type="Proteomes" id="UP000030949">
    <property type="component" value="Unassembled WGS sequence"/>
</dbReference>
<keyword evidence="1" id="KW-0678">Repressor</keyword>
<dbReference type="InterPro" id="IPR012770">
    <property type="entry name" value="TreR"/>
</dbReference>
<dbReference type="SUPFAM" id="SSF46785">
    <property type="entry name" value="Winged helix' DNA-binding domain"/>
    <property type="match status" value="1"/>
</dbReference>
<dbReference type="NCBIfam" id="TIGR02404">
    <property type="entry name" value="trehalos_R_Bsub"/>
    <property type="match status" value="1"/>
</dbReference>
<dbReference type="GO" id="GO:0003700">
    <property type="term" value="F:DNA-binding transcription factor activity"/>
    <property type="evidence" value="ECO:0007669"/>
    <property type="project" value="UniProtKB-UniRule"/>
</dbReference>
<dbReference type="FunFam" id="3.40.1410.10:FF:000008">
    <property type="entry name" value="Transcriptional regulator, GntR family"/>
    <property type="match status" value="1"/>
</dbReference>
<dbReference type="OrthoDB" id="7363114at2"/>
<dbReference type="InterPro" id="IPR000524">
    <property type="entry name" value="Tscrpt_reg_HTH_GntR"/>
</dbReference>
<dbReference type="InterPro" id="IPR050679">
    <property type="entry name" value="Bact_HTH_transcr_reg"/>
</dbReference>
<dbReference type="PRINTS" id="PR00035">
    <property type="entry name" value="HTHGNTR"/>
</dbReference>
<dbReference type="GO" id="GO:0045892">
    <property type="term" value="P:negative regulation of DNA-templated transcription"/>
    <property type="evidence" value="ECO:0007669"/>
    <property type="project" value="TreeGrafter"/>
</dbReference>
<proteinExistence type="predicted"/>
<evidence type="ECO:0000313" key="7">
    <source>
        <dbReference type="EMBL" id="KHK63987.1"/>
    </source>
</evidence>
<evidence type="ECO:0000259" key="6">
    <source>
        <dbReference type="PROSITE" id="PS50949"/>
    </source>
</evidence>
<evidence type="ECO:0000256" key="3">
    <source>
        <dbReference type="ARBA" id="ARBA00023125"/>
    </source>
</evidence>
<evidence type="ECO:0000256" key="1">
    <source>
        <dbReference type="ARBA" id="ARBA00022491"/>
    </source>
</evidence>
<dbReference type="PROSITE" id="PS50949">
    <property type="entry name" value="HTH_GNTR"/>
    <property type="match status" value="1"/>
</dbReference>
<name>A0A0B1Z3I4_9PSED</name>
<dbReference type="SMART" id="SM00345">
    <property type="entry name" value="HTH_GNTR"/>
    <property type="match status" value="1"/>
</dbReference>
<feature type="domain" description="HTH gntR-type" evidence="6">
    <location>
        <begin position="1"/>
        <end position="69"/>
    </location>
</feature>
<comment type="caution">
    <text evidence="7">The sequence shown here is derived from an EMBL/GenBank/DDBJ whole genome shotgun (WGS) entry which is preliminary data.</text>
</comment>
<reference evidence="8" key="1">
    <citation type="submission" date="2015-03" db="EMBL/GenBank/DDBJ databases">
        <title>Pseudomonas frederiksbergensis hydrocarbon degrader.</title>
        <authorList>
            <person name="Brown L.M."/>
            <person name="Ruiz O.N."/>
            <person name="Mueller S."/>
            <person name="Gunasekera T.S."/>
        </authorList>
    </citation>
    <scope>NUCLEOTIDE SEQUENCE [LARGE SCALE GENOMIC DNA]</scope>
    <source>
        <strain evidence="8">SI8</strain>
    </source>
</reference>
<dbReference type="InterPro" id="IPR028978">
    <property type="entry name" value="Chorismate_lyase_/UTRA_dom_sf"/>
</dbReference>